<dbReference type="AlphaFoldDB" id="A0AAX2QMH1"/>
<sequence>MFADVAALHQAMLEKKPAEFVSHYIFEPTPFVFANDFDQWISWKSELAGGIDVDPRDIVLTGSAAIGFSLNPYKHFKAYDTKSDIDCGVISPHHFDVAWRHLRKMRPQWLSLPKASREAIDIHRGNYIFAGTIATERILPILPFGGRWKAALGKMSTLDPTVNREVKLRIYKDYDALRQYHAHNISNLRNALFVGEANTELGTEN</sequence>
<comment type="caution">
    <text evidence="1">The sequence shown here is derived from an EMBL/GenBank/DDBJ whole genome shotgun (WGS) entry which is preliminary data.</text>
</comment>
<protein>
    <submittedName>
        <fullName evidence="1">Uncharacterized protein</fullName>
    </submittedName>
</protein>
<dbReference type="RefSeq" id="WP_132611345.1">
    <property type="nucleotide sequence ID" value="NZ_SMBI01000005.1"/>
</dbReference>
<proteinExistence type="predicted"/>
<reference evidence="1 2" key="1">
    <citation type="submission" date="2019-03" db="EMBL/GenBank/DDBJ databases">
        <title>Genomic Encyclopedia of Type Strains, Phase IV (KMG-V): Genome sequencing to study the core and pangenomes of soil and plant-associated prokaryotes.</title>
        <authorList>
            <person name="Whitman W."/>
        </authorList>
    </citation>
    <scope>NUCLEOTIDE SEQUENCE [LARGE SCALE GENOMIC DNA]</scope>
    <source>
        <strain evidence="1 2">FB403</strain>
    </source>
</reference>
<name>A0AAX2QMH1_9HYPH</name>
<evidence type="ECO:0000313" key="1">
    <source>
        <dbReference type="EMBL" id="TCU25264.1"/>
    </source>
</evidence>
<dbReference type="Proteomes" id="UP000295021">
    <property type="component" value="Unassembled WGS sequence"/>
</dbReference>
<dbReference type="EMBL" id="SMBI01000005">
    <property type="protein sequence ID" value="TCU25264.1"/>
    <property type="molecule type" value="Genomic_DNA"/>
</dbReference>
<organism evidence="1 2">
    <name type="scientific">Rhizobium laguerreae</name>
    <dbReference type="NCBI Taxonomy" id="1076926"/>
    <lineage>
        <taxon>Bacteria</taxon>
        <taxon>Pseudomonadati</taxon>
        <taxon>Pseudomonadota</taxon>
        <taxon>Alphaproteobacteria</taxon>
        <taxon>Hyphomicrobiales</taxon>
        <taxon>Rhizobiaceae</taxon>
        <taxon>Rhizobium/Agrobacterium group</taxon>
        <taxon>Rhizobium</taxon>
    </lineage>
</organism>
<gene>
    <name evidence="1" type="ORF">EV131_105378</name>
</gene>
<evidence type="ECO:0000313" key="2">
    <source>
        <dbReference type="Proteomes" id="UP000295021"/>
    </source>
</evidence>
<accession>A0AAX2QMH1</accession>